<proteinExistence type="predicted"/>
<gene>
    <name evidence="1" type="ORF">DOI44_13930</name>
</gene>
<reference evidence="1" key="1">
    <citation type="submission" date="2018-06" db="EMBL/GenBank/DDBJ databases">
        <authorList>
            <person name="Ashton P.M."/>
            <person name="Dallman T."/>
            <person name="Nair S."/>
            <person name="De Pinna E."/>
            <person name="Peters T."/>
            <person name="Grant K."/>
        </authorList>
    </citation>
    <scope>NUCLEOTIDE SEQUENCE [LARGE SCALE GENOMIC DNA]</scope>
    <source>
        <strain evidence="1">449454</strain>
    </source>
</reference>
<dbReference type="InterPro" id="IPR046583">
    <property type="entry name" value="DUF6631"/>
</dbReference>
<name>A0A5U8J865_SALET</name>
<protein>
    <submittedName>
        <fullName evidence="1">Uncharacterized protein</fullName>
    </submittedName>
</protein>
<accession>A0A5U8J865</accession>
<organism evidence="1">
    <name type="scientific">Salmonella enterica subsp. enterica serovar Panama</name>
    <dbReference type="NCBI Taxonomy" id="29472"/>
    <lineage>
        <taxon>Bacteria</taxon>
        <taxon>Pseudomonadati</taxon>
        <taxon>Pseudomonadota</taxon>
        <taxon>Gammaproteobacteria</taxon>
        <taxon>Enterobacterales</taxon>
        <taxon>Enterobacteriaceae</taxon>
        <taxon>Salmonella</taxon>
    </lineage>
</organism>
<dbReference type="Pfam" id="PF20336">
    <property type="entry name" value="DUF6631"/>
    <property type="match status" value="1"/>
</dbReference>
<dbReference type="AlphaFoldDB" id="A0A5U8J865"/>
<comment type="caution">
    <text evidence="1">The sequence shown here is derived from an EMBL/GenBank/DDBJ whole genome shotgun (WGS) entry which is preliminary data.</text>
</comment>
<dbReference type="EMBL" id="AAGTPA010000014">
    <property type="protein sequence ID" value="EBR8434102.1"/>
    <property type="molecule type" value="Genomic_DNA"/>
</dbReference>
<dbReference type="Proteomes" id="UP000839597">
    <property type="component" value="Unassembled WGS sequence"/>
</dbReference>
<sequence length="156" mass="16611">MTDLKAPAATADTAGDDDLSILLPERELSLAGETVTIREYSLKDTLTLHTVLAPVVDALATVTENAWASYEAVETILAAQHEAVIVLVAHSISKPPSFVAELSGTEGMTLMDWWWSVNRHFFMTAVIRRLVCRQMTASGSAASSPSSSAQAIPPGA</sequence>
<evidence type="ECO:0000313" key="1">
    <source>
        <dbReference type="EMBL" id="EBR8434102.1"/>
    </source>
</evidence>